<feature type="region of interest" description="Disordered" evidence="1">
    <location>
        <begin position="371"/>
        <end position="406"/>
    </location>
</feature>
<reference evidence="4" key="1">
    <citation type="submission" date="2016-05" db="EMBL/GenBank/DDBJ databases">
        <authorList>
            <person name="Naeem Raeece"/>
        </authorList>
    </citation>
    <scope>NUCLEOTIDE SEQUENCE [LARGE SCALE GENOMIC DNA]</scope>
</reference>
<keyword evidence="4" id="KW-1185">Reference proteome</keyword>
<gene>
    <name evidence="3" type="ORF">POVWA1_006030</name>
</gene>
<evidence type="ECO:0000256" key="2">
    <source>
        <dbReference type="SAM" id="Phobius"/>
    </source>
</evidence>
<keyword evidence="2" id="KW-0812">Transmembrane</keyword>
<name>A0A1A8YI50_PLAOA</name>
<organism evidence="3 4">
    <name type="scientific">Plasmodium ovale wallikeri</name>
    <dbReference type="NCBI Taxonomy" id="864142"/>
    <lineage>
        <taxon>Eukaryota</taxon>
        <taxon>Sar</taxon>
        <taxon>Alveolata</taxon>
        <taxon>Apicomplexa</taxon>
        <taxon>Aconoidasida</taxon>
        <taxon>Haemosporida</taxon>
        <taxon>Plasmodiidae</taxon>
        <taxon>Plasmodium</taxon>
        <taxon>Plasmodium (Plasmodium)</taxon>
    </lineage>
</organism>
<evidence type="ECO:0000313" key="3">
    <source>
        <dbReference type="EMBL" id="SBT31214.1"/>
    </source>
</evidence>
<feature type="region of interest" description="Disordered" evidence="1">
    <location>
        <begin position="263"/>
        <end position="294"/>
    </location>
</feature>
<feature type="compositionally biased region" description="Basic and acidic residues" evidence="1">
    <location>
        <begin position="265"/>
        <end position="292"/>
    </location>
</feature>
<accession>A0A1A8YI50</accession>
<sequence length="1098" mass="129310">MTVPRFKEHNQRKCTNETASVDVHINPLPPKRAHCDRRSKTLLWLKIVQLVSSLFISLFIRIMGIRRSNTKIVHILTKGKGQTTSLVKYRNDFYVRYKQCNKLCEKEITKEGIILKSYLFRKKEACLNEKDISKLLNKVIKKKIKNEYIWNIMKNLIFTVNLKYIENSTSTIIGHTKMEMLKTHDKRLKQYNKNMDHINVFLLSIAIQTLNKRDSHLFNFLFSYLELNYEDIQPRHFLHVFLVLVKNTYRRAPWLRGGYNGEHSVGNDEHSGGNDEHSGGNDEHSGGSDHTPDALYAEKAGYSQKNFLRLLSQYCTENVNFYSYNDIGQTCEALCYFPLKENPFAEYWNQLLFYIFDVGKTRRHRLKEQAKMHTKKGDEEEPLCNGEGSPRDGVSKEGKTQRENYKHREGRSPYYGKYVDLSGRNILSVLKYVCIYREAFPEVARVGSRLKSILLQTHFELTLHECSEILQSLHYINEMDTSFLTEKIQTYECKMKDQFINTYDIQCLLKIAQLCWHYFGTIPFASIFFHNIHKIEKENASTLLQLLLQNYEHNLCLKMFTNYRNRWRNFTRDSNRRNYDSLGTCKETRKGHSTTPLVGSSYNSTDIMRQEDRFGDGCTSSFDDIPFGEVPKKSGRRLHKRHTCVQRNNTVGITKGGKTEQWWERDGDKFFRHDDYVHNDGEQVKCDDHLEYLFTPLVATCWEEIKKYTYKEIFFLCEKLNKEQFVSKHVLTSISNRICDDLKKRDFVIPPESQRYIEYILFIASFIYRNGYEDKKMIIYMVKLFLRNKENIQITSKYHYSFFFIIMKLGKWNIPIEYTHFVMSNIGLFHTSTLYNSIVIYFFKSAKNNYKFMLKGGNVATKGRKKKKKSSNGKKGRHTMKANIHLRKDITVSFPLTNTNLHSVHNERNFNVELLKIFLFLWNNVTPRPGRRFLDLLVALNKFCDSKYADVAMYLFNGVIVKRVKRYLELLRRRASGEAGMLAGDEATKSKAAQTTEKIITLCEDQVIGGPIQFDIENLFPFYERREPPEKNNMENTKNEYNNIMTKIEEGRNYLLNDYKHKMSIAVKMDGKSDRPAKFLKNCKRGSPVQHFLYMYRE</sequence>
<keyword evidence="2" id="KW-0472">Membrane</keyword>
<feature type="compositionally biased region" description="Basic and acidic residues" evidence="1">
    <location>
        <begin position="389"/>
        <end position="406"/>
    </location>
</feature>
<proteinExistence type="predicted"/>
<feature type="transmembrane region" description="Helical" evidence="2">
    <location>
        <begin position="41"/>
        <end position="63"/>
    </location>
</feature>
<dbReference type="EMBL" id="FLRD01000013">
    <property type="protein sequence ID" value="SBT31214.1"/>
    <property type="molecule type" value="Genomic_DNA"/>
</dbReference>
<evidence type="ECO:0000256" key="1">
    <source>
        <dbReference type="SAM" id="MobiDB-lite"/>
    </source>
</evidence>
<dbReference type="AlphaFoldDB" id="A0A1A8YI50"/>
<evidence type="ECO:0000313" key="4">
    <source>
        <dbReference type="Proteomes" id="UP000078555"/>
    </source>
</evidence>
<dbReference type="Proteomes" id="UP000078555">
    <property type="component" value="Unassembled WGS sequence"/>
</dbReference>
<keyword evidence="2" id="KW-1133">Transmembrane helix</keyword>
<protein>
    <submittedName>
        <fullName evidence="3">Uncharacterized protein</fullName>
    </submittedName>
</protein>